<dbReference type="Proteomes" id="UP000006738">
    <property type="component" value="Chromosome II"/>
</dbReference>
<proteinExistence type="predicted"/>
<name>A3P8H3_BURP0</name>
<dbReference type="HOGENOM" id="CLU_2951401_0_0_4"/>
<evidence type="ECO:0000313" key="2">
    <source>
        <dbReference type="EMBL" id="ABN95484.1"/>
    </source>
</evidence>
<dbReference type="KEGG" id="bpl:BURPS1106A_A2603"/>
<evidence type="ECO:0000313" key="3">
    <source>
        <dbReference type="Proteomes" id="UP000006738"/>
    </source>
</evidence>
<dbReference type="AlphaFoldDB" id="A3P8H3"/>
<organism evidence="2 3">
    <name type="scientific">Burkholderia pseudomallei (strain 1106a)</name>
    <dbReference type="NCBI Taxonomy" id="357348"/>
    <lineage>
        <taxon>Bacteria</taxon>
        <taxon>Pseudomonadati</taxon>
        <taxon>Pseudomonadota</taxon>
        <taxon>Betaproteobacteria</taxon>
        <taxon>Burkholderiales</taxon>
        <taxon>Burkholderiaceae</taxon>
        <taxon>Burkholderia</taxon>
        <taxon>pseudomallei group</taxon>
    </lineage>
</organism>
<feature type="compositionally biased region" description="Basic residues" evidence="1">
    <location>
        <begin position="27"/>
        <end position="45"/>
    </location>
</feature>
<evidence type="ECO:0000256" key="1">
    <source>
        <dbReference type="SAM" id="MobiDB-lite"/>
    </source>
</evidence>
<protein>
    <submittedName>
        <fullName evidence="2">Uncharacterized protein</fullName>
    </submittedName>
</protein>
<reference evidence="3" key="1">
    <citation type="submission" date="2007-02" db="EMBL/GenBank/DDBJ databases">
        <authorList>
            <person name="DeShazer D."/>
            <person name="Woods D.E."/>
            <person name="Nierman W.C."/>
        </authorList>
    </citation>
    <scope>NUCLEOTIDE SEQUENCE [LARGE SCALE GENOMIC DNA]</scope>
    <source>
        <strain evidence="3">1106a</strain>
    </source>
</reference>
<gene>
    <name evidence="2" type="ordered locus">BURPS1106A_A2603</name>
</gene>
<dbReference type="EMBL" id="CP000573">
    <property type="protein sequence ID" value="ABN95484.1"/>
    <property type="molecule type" value="Genomic_DNA"/>
</dbReference>
<sequence>MRTAAREPAPRTTVPGSSQSPSGMPRGTRRSLRRRRRAKRHRVPRHVYATSAVPVGRRA</sequence>
<accession>A3P8H3</accession>
<feature type="region of interest" description="Disordered" evidence="1">
    <location>
        <begin position="1"/>
        <end position="59"/>
    </location>
</feature>